<proteinExistence type="predicted"/>
<dbReference type="Proteomes" id="UP000019225">
    <property type="component" value="Chromosome"/>
</dbReference>
<dbReference type="HOGENOM" id="CLU_2601444_0_0_11"/>
<dbReference type="EMBL" id="CP007155">
    <property type="protein sequence ID" value="AHH98311.1"/>
    <property type="molecule type" value="Genomic_DNA"/>
</dbReference>
<sequence length="79" mass="8220">MPQPPATGAHIEIIEPNGPASGPLLPGHVYINGVDVGLIAEDGIQIKAGDAGKSAFTAVTLTLYPRLLEIKSSTDEEKQ</sequence>
<accession>W5WCN4</accession>
<evidence type="ECO:0000313" key="3">
    <source>
        <dbReference type="Proteomes" id="UP000019225"/>
    </source>
</evidence>
<evidence type="ECO:0000313" key="2">
    <source>
        <dbReference type="EMBL" id="AHH98311.1"/>
    </source>
</evidence>
<dbReference type="KEGG" id="kal:KALB_4949"/>
<feature type="region of interest" description="Disordered" evidence="1">
    <location>
        <begin position="1"/>
        <end position="21"/>
    </location>
</feature>
<evidence type="ECO:0000256" key="1">
    <source>
        <dbReference type="SAM" id="MobiDB-lite"/>
    </source>
</evidence>
<gene>
    <name evidence="2" type="ORF">KALB_4949</name>
</gene>
<organism evidence="2 3">
    <name type="scientific">Kutzneria albida DSM 43870</name>
    <dbReference type="NCBI Taxonomy" id="1449976"/>
    <lineage>
        <taxon>Bacteria</taxon>
        <taxon>Bacillati</taxon>
        <taxon>Actinomycetota</taxon>
        <taxon>Actinomycetes</taxon>
        <taxon>Pseudonocardiales</taxon>
        <taxon>Pseudonocardiaceae</taxon>
        <taxon>Kutzneria</taxon>
    </lineage>
</organism>
<dbReference type="STRING" id="1449976.KALB_4949"/>
<name>W5WCN4_9PSEU</name>
<dbReference type="RefSeq" id="WP_025358328.1">
    <property type="nucleotide sequence ID" value="NZ_CP007155.1"/>
</dbReference>
<protein>
    <submittedName>
        <fullName evidence="2">Uncharacterized protein</fullName>
    </submittedName>
</protein>
<dbReference type="AlphaFoldDB" id="W5WCN4"/>
<keyword evidence="3" id="KW-1185">Reference proteome</keyword>
<reference evidence="2 3" key="1">
    <citation type="journal article" date="2014" name="BMC Genomics">
        <title>Complete genome sequence of producer of the glycopeptide antibiotic Aculeximycin Kutzneria albida DSM 43870T, a representative of minor genus of Pseudonocardiaceae.</title>
        <authorList>
            <person name="Rebets Y."/>
            <person name="Tokovenko B."/>
            <person name="Lushchyk I."/>
            <person name="Ruckert C."/>
            <person name="Zaburannyi N."/>
            <person name="Bechthold A."/>
            <person name="Kalinowski J."/>
            <person name="Luzhetskyy A."/>
        </authorList>
    </citation>
    <scope>NUCLEOTIDE SEQUENCE [LARGE SCALE GENOMIC DNA]</scope>
    <source>
        <strain evidence="2">DSM 43870</strain>
    </source>
</reference>